<comment type="caution">
    <text evidence="1">The sequence shown here is derived from an EMBL/GenBank/DDBJ whole genome shotgun (WGS) entry which is preliminary data.</text>
</comment>
<proteinExistence type="predicted"/>
<name>A0ACB5T856_AMBMO</name>
<dbReference type="EMBL" id="BSXS01004559">
    <property type="protein sequence ID" value="GME83183.1"/>
    <property type="molecule type" value="Genomic_DNA"/>
</dbReference>
<evidence type="ECO:0000313" key="1">
    <source>
        <dbReference type="EMBL" id="GME83183.1"/>
    </source>
</evidence>
<sequence>MESNRSRGSYRGNRGRRAIRGRGRGNSNRYGSTRQQQSQQQTSYSVSSPSSSRSSISDSNNSDLLHNKEILEQRRQKFENDSQNIERQKSSEYGLISRGEDMRLRDNVQDRHKLFETTLDQMKSLIQTSTPKTQTPHKPTNTTTTTTAEDKILMSFRKLRESLLSIGLPPEDFTKNVFLTSARFSVSLARHQSYVPCINQLIEFDKNCRLLSSSESEEILCYLALHLAHFEKDLEGAFAVLIYNFPDVAVGVGGKGKEWMGKSKGKDGNAVSCCSVVFSCVYCLTVDDYCGWLQILKFLEETDSAGSGSSSVYKSVYLNFAKLMRYRYDEIVRALTKGIGSAYFMLGKTVLEEFTGVCWDKLVSQFDVGWSLNDSTNTVTIRQRRKK</sequence>
<protein>
    <submittedName>
        <fullName evidence="1">Unnamed protein product</fullName>
    </submittedName>
</protein>
<organism evidence="1 2">
    <name type="scientific">Ambrosiozyma monospora</name>
    <name type="common">Yeast</name>
    <name type="synonym">Endomycopsis monosporus</name>
    <dbReference type="NCBI Taxonomy" id="43982"/>
    <lineage>
        <taxon>Eukaryota</taxon>
        <taxon>Fungi</taxon>
        <taxon>Dikarya</taxon>
        <taxon>Ascomycota</taxon>
        <taxon>Saccharomycotina</taxon>
        <taxon>Pichiomycetes</taxon>
        <taxon>Pichiales</taxon>
        <taxon>Pichiaceae</taxon>
        <taxon>Ambrosiozyma</taxon>
    </lineage>
</organism>
<accession>A0ACB5T856</accession>
<dbReference type="Proteomes" id="UP001165064">
    <property type="component" value="Unassembled WGS sequence"/>
</dbReference>
<reference evidence="1" key="1">
    <citation type="submission" date="2023-04" db="EMBL/GenBank/DDBJ databases">
        <title>Ambrosiozyma monospora NBRC 10751.</title>
        <authorList>
            <person name="Ichikawa N."/>
            <person name="Sato H."/>
            <person name="Tonouchi N."/>
        </authorList>
    </citation>
    <scope>NUCLEOTIDE SEQUENCE</scope>
    <source>
        <strain evidence="1">NBRC 10751</strain>
    </source>
</reference>
<keyword evidence="2" id="KW-1185">Reference proteome</keyword>
<evidence type="ECO:0000313" key="2">
    <source>
        <dbReference type="Proteomes" id="UP001165064"/>
    </source>
</evidence>
<gene>
    <name evidence="1" type="ORF">Amon02_000601100</name>
</gene>